<dbReference type="CDD" id="cd05243">
    <property type="entry name" value="SDR_a5"/>
    <property type="match status" value="1"/>
</dbReference>
<accession>A0A3P8KQP0</accession>
<evidence type="ECO:0000313" key="2">
    <source>
        <dbReference type="EMBL" id="VDR29541.1"/>
    </source>
</evidence>
<dbReference type="EMBL" id="LR131271">
    <property type="protein sequence ID" value="VDR29541.1"/>
    <property type="molecule type" value="Genomic_DNA"/>
</dbReference>
<dbReference type="PANTHER" id="PTHR15020:SF50">
    <property type="entry name" value="UPF0659 PROTEIN YMR090W"/>
    <property type="match status" value="1"/>
</dbReference>
<proteinExistence type="predicted"/>
<dbReference type="Proteomes" id="UP000274346">
    <property type="component" value="Chromosome"/>
</dbReference>
<dbReference type="KEGG" id="rtg:NCTC13098_05951"/>
<name>A0A3P8KQP0_RAOTE</name>
<sequence length="261" mass="29039">MKILVAGATGSIGLHVMNSAIEMGHRPVALVRNRRKVKLLPRGSDIFYGDVSLPETLTDVAKDIDAVIFTLGSDGQGRIGARAIDYGGVRNILRMFKEKPVRIALMTTIGVTERLSTWNQRTEVHDWKRRAERLVRASGHPYTIVRPGWFDYNNDDEQRIVMLQGDRRRAGTPDDGVISRAQIARVLVSALTSDAAKNKTFELLADHGEEQADLAPLFAALKNDSPQRNEGVLDMDNMPLNEEPECVINELNLLSKRVTSI</sequence>
<dbReference type="SUPFAM" id="SSF51735">
    <property type="entry name" value="NAD(P)-binding Rossmann-fold domains"/>
    <property type="match status" value="1"/>
</dbReference>
<dbReference type="PANTHER" id="PTHR15020">
    <property type="entry name" value="FLAVIN REDUCTASE-RELATED"/>
    <property type="match status" value="1"/>
</dbReference>
<organism evidence="2 3">
    <name type="scientific">Raoultella terrigena</name>
    <name type="common">Klebsiella terrigena</name>
    <dbReference type="NCBI Taxonomy" id="577"/>
    <lineage>
        <taxon>Bacteria</taxon>
        <taxon>Pseudomonadati</taxon>
        <taxon>Pseudomonadota</taxon>
        <taxon>Gammaproteobacteria</taxon>
        <taxon>Enterobacterales</taxon>
        <taxon>Enterobacteriaceae</taxon>
        <taxon>Klebsiella/Raoultella group</taxon>
        <taxon>Raoultella</taxon>
    </lineage>
</organism>
<dbReference type="InterPro" id="IPR036291">
    <property type="entry name" value="NAD(P)-bd_dom_sf"/>
</dbReference>
<feature type="domain" description="NAD(P)-binding" evidence="1">
    <location>
        <begin position="7"/>
        <end position="193"/>
    </location>
</feature>
<protein>
    <submittedName>
        <fullName evidence="2">NADH-flavin reductase</fullName>
    </submittedName>
</protein>
<dbReference type="Gene3D" id="3.40.50.720">
    <property type="entry name" value="NAD(P)-binding Rossmann-like Domain"/>
    <property type="match status" value="1"/>
</dbReference>
<dbReference type="Pfam" id="PF13460">
    <property type="entry name" value="NAD_binding_10"/>
    <property type="match status" value="1"/>
</dbReference>
<dbReference type="InterPro" id="IPR016040">
    <property type="entry name" value="NAD(P)-bd_dom"/>
</dbReference>
<dbReference type="AlphaFoldDB" id="A0A3P8KQP0"/>
<reference evidence="2 3" key="1">
    <citation type="submission" date="2018-12" db="EMBL/GenBank/DDBJ databases">
        <authorList>
            <consortium name="Pathogen Informatics"/>
        </authorList>
    </citation>
    <scope>NUCLEOTIDE SEQUENCE [LARGE SCALE GENOMIC DNA]</scope>
    <source>
        <strain evidence="2 3">NCTC13098</strain>
    </source>
</reference>
<evidence type="ECO:0000313" key="3">
    <source>
        <dbReference type="Proteomes" id="UP000274346"/>
    </source>
</evidence>
<gene>
    <name evidence="2" type="ORF">NCTC13098_05951</name>
</gene>
<evidence type="ECO:0000259" key="1">
    <source>
        <dbReference type="Pfam" id="PF13460"/>
    </source>
</evidence>